<evidence type="ECO:0000313" key="1">
    <source>
        <dbReference type="EMBL" id="CAM00214.1"/>
    </source>
</evidence>
<protein>
    <recommendedName>
        <fullName evidence="3">DUF488 domain-containing protein</fullName>
    </recommendedName>
</protein>
<sequence length="126" mass="14704">MRASGATTLVDIRLNNVSQLAGFAKRDDLRYFLGELCGMSYTHRPDLAPTQPMLDDYKKQRTGWAMYENRFLELMEQRRIEDAVPREQFGNAVLLCSEDKPHHCHRRLVAEYLAQHWDNVAIEHLT</sequence>
<evidence type="ECO:0008006" key="3">
    <source>
        <dbReference type="Google" id="ProtNLM"/>
    </source>
</evidence>
<proteinExistence type="predicted"/>
<dbReference type="Proteomes" id="UP000006728">
    <property type="component" value="Chromosome"/>
</dbReference>
<dbReference type="InterPro" id="IPR007438">
    <property type="entry name" value="DUF488"/>
</dbReference>
<organism evidence="1 2">
    <name type="scientific">Saccharopolyspora erythraea (strain ATCC 11635 / DSM 40517 / JCM 4748 / NBRC 13426 / NCIMB 8594 / NRRL 2338)</name>
    <dbReference type="NCBI Taxonomy" id="405948"/>
    <lineage>
        <taxon>Bacteria</taxon>
        <taxon>Bacillati</taxon>
        <taxon>Actinomycetota</taxon>
        <taxon>Actinomycetes</taxon>
        <taxon>Pseudonocardiales</taxon>
        <taxon>Pseudonocardiaceae</taxon>
        <taxon>Saccharopolyspora</taxon>
    </lineage>
</organism>
<dbReference type="EMBL" id="AM420293">
    <property type="protein sequence ID" value="CAM00214.1"/>
    <property type="molecule type" value="Genomic_DNA"/>
</dbReference>
<dbReference type="AlphaFoldDB" id="A4F839"/>
<name>A4F839_SACEN</name>
<keyword evidence="2" id="KW-1185">Reference proteome</keyword>
<dbReference type="Pfam" id="PF04343">
    <property type="entry name" value="DUF488"/>
    <property type="match status" value="1"/>
</dbReference>
<evidence type="ECO:0000313" key="2">
    <source>
        <dbReference type="Proteomes" id="UP000006728"/>
    </source>
</evidence>
<accession>A4F839</accession>
<dbReference type="KEGG" id="sen:SACE_0878"/>
<gene>
    <name evidence="1" type="ordered locus">SACE_0878</name>
</gene>
<dbReference type="eggNOG" id="COG5483">
    <property type="taxonomic scope" value="Bacteria"/>
</dbReference>
<dbReference type="STRING" id="405948.SACE_0878"/>
<reference evidence="1 2" key="1">
    <citation type="journal article" date="2007" name="Nat. Biotechnol.">
        <title>Complete genome sequence of the erythromycin-producing bacterium Saccharopolyspora erythraea NRRL23338.</title>
        <authorList>
            <person name="Oliynyk M."/>
            <person name="Samborskyy M."/>
            <person name="Lester J.B."/>
            <person name="Mironenko T."/>
            <person name="Scott N."/>
            <person name="Dickens S."/>
            <person name="Haydock S.F."/>
            <person name="Leadlay P.F."/>
        </authorList>
    </citation>
    <scope>NUCLEOTIDE SEQUENCE [LARGE SCALE GENOMIC DNA]</scope>
    <source>
        <strain evidence="2">ATCC 11635 / DSM 40517 / JCM 4748 / NBRC 13426 / NCIMB 8594 / NRRL 2338</strain>
    </source>
</reference>
<dbReference type="HOGENOM" id="CLU_077467_2_2_11"/>